<keyword evidence="3 5" id="KW-1133">Transmembrane helix</keyword>
<dbReference type="PANTHER" id="PTHR43341:SF15">
    <property type="entry name" value="GENERAL AMINO ACID PERMEASE AGP2"/>
    <property type="match status" value="1"/>
</dbReference>
<proteinExistence type="predicted"/>
<dbReference type="AlphaFoldDB" id="A0AAD7MLP7"/>
<dbReference type="GO" id="GO:0015171">
    <property type="term" value="F:amino acid transmembrane transporter activity"/>
    <property type="evidence" value="ECO:0007669"/>
    <property type="project" value="TreeGrafter"/>
</dbReference>
<dbReference type="EMBL" id="JARJLG010000258">
    <property type="protein sequence ID" value="KAJ7722434.1"/>
    <property type="molecule type" value="Genomic_DNA"/>
</dbReference>
<keyword evidence="2 5" id="KW-0812">Transmembrane</keyword>
<feature type="transmembrane region" description="Helical" evidence="5">
    <location>
        <begin position="166"/>
        <end position="186"/>
    </location>
</feature>
<keyword evidence="4 5" id="KW-0472">Membrane</keyword>
<comment type="caution">
    <text evidence="7">The sequence shown here is derived from an EMBL/GenBank/DDBJ whole genome shotgun (WGS) entry which is preliminary data.</text>
</comment>
<dbReference type="Proteomes" id="UP001215280">
    <property type="component" value="Unassembled WGS sequence"/>
</dbReference>
<evidence type="ECO:0000313" key="8">
    <source>
        <dbReference type="Proteomes" id="UP001215280"/>
    </source>
</evidence>
<dbReference type="InterPro" id="IPR004841">
    <property type="entry name" value="AA-permease/SLC12A_dom"/>
</dbReference>
<gene>
    <name evidence="7" type="ORF">DFH07DRAFT_1006611</name>
</gene>
<keyword evidence="8" id="KW-1185">Reference proteome</keyword>
<organism evidence="7 8">
    <name type="scientific">Mycena maculata</name>
    <dbReference type="NCBI Taxonomy" id="230809"/>
    <lineage>
        <taxon>Eukaryota</taxon>
        <taxon>Fungi</taxon>
        <taxon>Dikarya</taxon>
        <taxon>Basidiomycota</taxon>
        <taxon>Agaricomycotina</taxon>
        <taxon>Agaricomycetes</taxon>
        <taxon>Agaricomycetidae</taxon>
        <taxon>Agaricales</taxon>
        <taxon>Marasmiineae</taxon>
        <taxon>Mycenaceae</taxon>
        <taxon>Mycena</taxon>
    </lineage>
</organism>
<sequence length="191" mass="20697">METPPRMEIQTIIRKFSDSAASCRCHRYRPICANWDGAPIAGPDSLLLSFILWSTVDLAINDRLSVELQQYQHAPARVLHPRGSDSRVLVPYTDPSLLVSADIRRGADTSPYDIAMVTFHLGTLAHMVNAPVMLSIFSAGNSYVYSVSHTLFGLAASRASCNARGVHVYVVSTILAACISAGVAHLSSVLK</sequence>
<evidence type="ECO:0000256" key="1">
    <source>
        <dbReference type="ARBA" id="ARBA00004141"/>
    </source>
</evidence>
<evidence type="ECO:0000313" key="7">
    <source>
        <dbReference type="EMBL" id="KAJ7722434.1"/>
    </source>
</evidence>
<dbReference type="Pfam" id="PF00324">
    <property type="entry name" value="AA_permease"/>
    <property type="match status" value="1"/>
</dbReference>
<protein>
    <recommendedName>
        <fullName evidence="6">Amino acid permease/ SLC12A domain-containing protein</fullName>
    </recommendedName>
</protein>
<evidence type="ECO:0000256" key="3">
    <source>
        <dbReference type="ARBA" id="ARBA00022989"/>
    </source>
</evidence>
<comment type="subcellular location">
    <subcellularLocation>
        <location evidence="1">Membrane</location>
        <topology evidence="1">Multi-pass membrane protein</topology>
    </subcellularLocation>
</comment>
<dbReference type="PANTHER" id="PTHR43341">
    <property type="entry name" value="AMINO ACID PERMEASE"/>
    <property type="match status" value="1"/>
</dbReference>
<accession>A0AAD7MLP7</accession>
<feature type="domain" description="Amino acid permease/ SLC12A" evidence="6">
    <location>
        <begin position="88"/>
        <end position="158"/>
    </location>
</feature>
<reference evidence="7" key="1">
    <citation type="submission" date="2023-03" db="EMBL/GenBank/DDBJ databases">
        <title>Massive genome expansion in bonnet fungi (Mycena s.s.) driven by repeated elements and novel gene families across ecological guilds.</title>
        <authorList>
            <consortium name="Lawrence Berkeley National Laboratory"/>
            <person name="Harder C.B."/>
            <person name="Miyauchi S."/>
            <person name="Viragh M."/>
            <person name="Kuo A."/>
            <person name="Thoen E."/>
            <person name="Andreopoulos B."/>
            <person name="Lu D."/>
            <person name="Skrede I."/>
            <person name="Drula E."/>
            <person name="Henrissat B."/>
            <person name="Morin E."/>
            <person name="Kohler A."/>
            <person name="Barry K."/>
            <person name="LaButti K."/>
            <person name="Morin E."/>
            <person name="Salamov A."/>
            <person name="Lipzen A."/>
            <person name="Mereny Z."/>
            <person name="Hegedus B."/>
            <person name="Baldrian P."/>
            <person name="Stursova M."/>
            <person name="Weitz H."/>
            <person name="Taylor A."/>
            <person name="Grigoriev I.V."/>
            <person name="Nagy L.G."/>
            <person name="Martin F."/>
            <person name="Kauserud H."/>
        </authorList>
    </citation>
    <scope>NUCLEOTIDE SEQUENCE</scope>
    <source>
        <strain evidence="7">CBHHK188m</strain>
    </source>
</reference>
<evidence type="ECO:0000256" key="5">
    <source>
        <dbReference type="SAM" id="Phobius"/>
    </source>
</evidence>
<evidence type="ECO:0000259" key="6">
    <source>
        <dbReference type="Pfam" id="PF00324"/>
    </source>
</evidence>
<dbReference type="GO" id="GO:0016020">
    <property type="term" value="C:membrane"/>
    <property type="evidence" value="ECO:0007669"/>
    <property type="project" value="UniProtKB-SubCell"/>
</dbReference>
<dbReference type="InterPro" id="IPR050524">
    <property type="entry name" value="APC_YAT"/>
</dbReference>
<evidence type="ECO:0000256" key="2">
    <source>
        <dbReference type="ARBA" id="ARBA00022692"/>
    </source>
</evidence>
<evidence type="ECO:0000256" key="4">
    <source>
        <dbReference type="ARBA" id="ARBA00023136"/>
    </source>
</evidence>
<name>A0AAD7MLP7_9AGAR</name>